<feature type="transmembrane region" description="Helical" evidence="14">
    <location>
        <begin position="12"/>
        <end position="30"/>
    </location>
</feature>
<feature type="coiled-coil region" evidence="13">
    <location>
        <begin position="70"/>
        <end position="111"/>
    </location>
</feature>
<evidence type="ECO:0000256" key="5">
    <source>
        <dbReference type="ARBA" id="ARBA00022989"/>
    </source>
</evidence>
<dbReference type="CDD" id="cd06503">
    <property type="entry name" value="ATP-synt_Fo_b"/>
    <property type="match status" value="1"/>
</dbReference>
<keyword evidence="8" id="KW-0066">ATP synthesis</keyword>
<keyword evidence="2 12" id="KW-0138">CF(0)</keyword>
<sequence length="192" mass="22305">SLNTFFSFILSKDGIITIAGIILFSILIHFKDPYHPWINLLGRFGNLSIFLYILWRAAGKKIIQFFSQQKNNIIHKLQTLELQKNEVEKNLAAIQAQMALLNAKQEAIREESRIQAEKLKKYMFDETQKEIEHIHKQTQQIIETESKEIAYNLRSQLADQIVSKAEKELKHQLDMASHFKLIDNALTKVVLS</sequence>
<dbReference type="Proteomes" id="UP000002430">
    <property type="component" value="Chromosome"/>
</dbReference>
<evidence type="ECO:0000256" key="3">
    <source>
        <dbReference type="ARBA" id="ARBA00022692"/>
    </source>
</evidence>
<keyword evidence="13" id="KW-0175">Coiled coil</keyword>
<dbReference type="Pfam" id="PF00430">
    <property type="entry name" value="ATP-synt_B"/>
    <property type="match status" value="1"/>
</dbReference>
<keyword evidence="4 12" id="KW-0375">Hydrogen ion transport</keyword>
<dbReference type="GO" id="GO:0015986">
    <property type="term" value="P:proton motive force-driven ATP synthesis"/>
    <property type="evidence" value="ECO:0007669"/>
    <property type="project" value="InterPro"/>
</dbReference>
<comment type="subcellular location">
    <subcellularLocation>
        <location evidence="11">Endomembrane system</location>
        <topology evidence="11">Single-pass membrane protein</topology>
    </subcellularLocation>
</comment>
<keyword evidence="5 14" id="KW-1133">Transmembrane helix</keyword>
<feature type="transmembrane region" description="Helical" evidence="14">
    <location>
        <begin position="36"/>
        <end position="55"/>
    </location>
</feature>
<evidence type="ECO:0000256" key="2">
    <source>
        <dbReference type="ARBA" id="ARBA00022547"/>
    </source>
</evidence>
<dbReference type="KEGG" id="lip:LI0399"/>
<keyword evidence="1 12" id="KW-0813">Transport</keyword>
<gene>
    <name evidence="15" type="primary">atpF</name>
    <name evidence="15" type="ordered locus">LI0399</name>
</gene>
<evidence type="ECO:0000313" key="16">
    <source>
        <dbReference type="Proteomes" id="UP000002430"/>
    </source>
</evidence>
<dbReference type="EMBL" id="AM180252">
    <property type="protein sequence ID" value="CAJ54455.1"/>
    <property type="molecule type" value="Genomic_DNA"/>
</dbReference>
<organism evidence="15 16">
    <name type="scientific">Lawsonia intracellularis (strain PHE/MN1-00)</name>
    <dbReference type="NCBI Taxonomy" id="363253"/>
    <lineage>
        <taxon>Bacteria</taxon>
        <taxon>Pseudomonadati</taxon>
        <taxon>Thermodesulfobacteriota</taxon>
        <taxon>Desulfovibrionia</taxon>
        <taxon>Desulfovibrionales</taxon>
        <taxon>Desulfovibrionaceae</taxon>
        <taxon>Lawsonia</taxon>
    </lineage>
</organism>
<dbReference type="InterPro" id="IPR002146">
    <property type="entry name" value="ATP_synth_b/b'su_bac/chlpt"/>
</dbReference>
<comment type="function">
    <text evidence="10">Component of the F(0) channel, it forms part of the peripheral stalk, linking F(1) to F(0). The b'-subunit is a diverged and duplicated form of b found in plants and photosynthetic bacteria.</text>
</comment>
<evidence type="ECO:0000256" key="14">
    <source>
        <dbReference type="SAM" id="Phobius"/>
    </source>
</evidence>
<dbReference type="GO" id="GO:0012505">
    <property type="term" value="C:endomembrane system"/>
    <property type="evidence" value="ECO:0007669"/>
    <property type="project" value="UniProtKB-SubCell"/>
</dbReference>
<evidence type="ECO:0000256" key="11">
    <source>
        <dbReference type="ARBA" id="ARBA00037847"/>
    </source>
</evidence>
<evidence type="ECO:0000256" key="12">
    <source>
        <dbReference type="RuleBase" id="RU003848"/>
    </source>
</evidence>
<evidence type="ECO:0000256" key="8">
    <source>
        <dbReference type="ARBA" id="ARBA00023310"/>
    </source>
</evidence>
<evidence type="ECO:0000256" key="13">
    <source>
        <dbReference type="SAM" id="Coils"/>
    </source>
</evidence>
<name>Q1MRC1_LAWIP</name>
<dbReference type="STRING" id="363253.LI0399"/>
<dbReference type="GO" id="GO:0015078">
    <property type="term" value="F:proton transmembrane transporter activity"/>
    <property type="evidence" value="ECO:0007669"/>
    <property type="project" value="InterPro"/>
</dbReference>
<keyword evidence="7 14" id="KW-0472">Membrane</keyword>
<dbReference type="AlphaFoldDB" id="Q1MRC1"/>
<reference evidence="15 16" key="1">
    <citation type="submission" date="2005-11" db="EMBL/GenBank/DDBJ databases">
        <title>The complete genome sequence of Lawsonia intracellularis: the causative agent of proliferative enteropathy.</title>
        <authorList>
            <person name="Kaur K."/>
            <person name="Zhang Q."/>
            <person name="Beckler D."/>
            <person name="Munir S."/>
            <person name="Li L."/>
            <person name="Kinsley K."/>
            <person name="Herron L."/>
            <person name="Peterson A."/>
            <person name="May B."/>
            <person name="Singh S."/>
            <person name="Gebhart C."/>
            <person name="Kapur V."/>
        </authorList>
    </citation>
    <scope>NUCLEOTIDE SEQUENCE [LARGE SCALE GENOMIC DNA]</scope>
    <source>
        <strain evidence="15 16">PHE/MN1-00</strain>
    </source>
</reference>
<dbReference type="HOGENOM" id="CLU_079215_3_1_7"/>
<evidence type="ECO:0000313" key="15">
    <source>
        <dbReference type="EMBL" id="CAJ54455.1"/>
    </source>
</evidence>
<protein>
    <submittedName>
        <fullName evidence="15">F0F1-type ATP synthase, subunit b</fullName>
    </submittedName>
</protein>
<keyword evidence="3 12" id="KW-0812">Transmembrane</keyword>
<keyword evidence="16" id="KW-1185">Reference proteome</keyword>
<dbReference type="GO" id="GO:0045259">
    <property type="term" value="C:proton-transporting ATP synthase complex"/>
    <property type="evidence" value="ECO:0007669"/>
    <property type="project" value="UniProtKB-KW"/>
</dbReference>
<evidence type="ECO:0000256" key="4">
    <source>
        <dbReference type="ARBA" id="ARBA00022781"/>
    </source>
</evidence>
<proteinExistence type="inferred from homology"/>
<keyword evidence="6 12" id="KW-0406">Ion transport</keyword>
<accession>Q1MRC1</accession>
<dbReference type="HAMAP" id="MF_01398">
    <property type="entry name" value="ATP_synth_b_bprime"/>
    <property type="match status" value="1"/>
</dbReference>
<evidence type="ECO:0000256" key="9">
    <source>
        <dbReference type="ARBA" id="ARBA00025198"/>
    </source>
</evidence>
<feature type="non-terminal residue" evidence="15">
    <location>
        <position position="1"/>
    </location>
</feature>
<dbReference type="eggNOG" id="COG0711">
    <property type="taxonomic scope" value="Bacteria"/>
</dbReference>
<comment type="similarity">
    <text evidence="12">Belongs to the ATPase B chain family.</text>
</comment>
<evidence type="ECO:0000256" key="10">
    <source>
        <dbReference type="ARBA" id="ARBA00025614"/>
    </source>
</evidence>
<evidence type="ECO:0000256" key="1">
    <source>
        <dbReference type="ARBA" id="ARBA00022448"/>
    </source>
</evidence>
<comment type="function">
    <text evidence="9">F(1)F(0) ATP synthase produces ATP from ADP in the presence of a proton or sodium gradient. F-type ATPases consist of two structural domains, F(1) containing the extramembraneous catalytic core and F(0) containing the membrane proton channel, linked together by a central stalk and a peripheral stalk. During catalysis, ATP synthesis in the catalytic domain of F(1) is coupled via a rotary mechanism of the central stalk subunits to proton translocation.</text>
</comment>
<evidence type="ECO:0000256" key="7">
    <source>
        <dbReference type="ARBA" id="ARBA00023136"/>
    </source>
</evidence>
<evidence type="ECO:0000256" key="6">
    <source>
        <dbReference type="ARBA" id="ARBA00023065"/>
    </source>
</evidence>